<dbReference type="Gene3D" id="3.40.109.10">
    <property type="entry name" value="NADH Oxidase"/>
    <property type="match status" value="1"/>
</dbReference>
<organism evidence="4 5">
    <name type="scientific">Alteromonas marina</name>
    <dbReference type="NCBI Taxonomy" id="203795"/>
    <lineage>
        <taxon>Bacteria</taxon>
        <taxon>Pseudomonadati</taxon>
        <taxon>Pseudomonadota</taxon>
        <taxon>Gammaproteobacteria</taxon>
        <taxon>Alteromonadales</taxon>
        <taxon>Alteromonadaceae</taxon>
        <taxon>Alteromonas/Salinimonas group</taxon>
        <taxon>Alteromonas</taxon>
    </lineage>
</organism>
<evidence type="ECO:0000313" key="4">
    <source>
        <dbReference type="EMBL" id="KHT44119.1"/>
    </source>
</evidence>
<dbReference type="EMBL" id="JWLW01000067">
    <property type="protein sequence ID" value="KHT44119.1"/>
    <property type="molecule type" value="Genomic_DNA"/>
</dbReference>
<evidence type="ECO:0000256" key="1">
    <source>
        <dbReference type="ARBA" id="ARBA00007118"/>
    </source>
</evidence>
<comment type="caution">
    <text evidence="4">The sequence shown here is derived from an EMBL/GenBank/DDBJ whole genome shotgun (WGS) entry which is preliminary data.</text>
</comment>
<dbReference type="SUPFAM" id="SSF55469">
    <property type="entry name" value="FMN-dependent nitroreductase-like"/>
    <property type="match status" value="1"/>
</dbReference>
<dbReference type="OrthoDB" id="9802510at2"/>
<dbReference type="AlphaFoldDB" id="A0A0B3XZ71"/>
<dbReference type="InterPro" id="IPR000415">
    <property type="entry name" value="Nitroreductase-like"/>
</dbReference>
<feature type="domain" description="Nitroreductase" evidence="3">
    <location>
        <begin position="255"/>
        <end position="331"/>
    </location>
</feature>
<keyword evidence="5" id="KW-1185">Reference proteome</keyword>
<comment type="similarity">
    <text evidence="1">Belongs to the nitroreductase family.</text>
</comment>
<dbReference type="Pfam" id="PF00881">
    <property type="entry name" value="Nitroreductase"/>
    <property type="match status" value="2"/>
</dbReference>
<name>A0A0B3XZ71_9ALTE</name>
<proteinExistence type="inferred from homology"/>
<dbReference type="RefSeq" id="WP_039223768.1">
    <property type="nucleotide sequence ID" value="NZ_JWLW01000067.1"/>
</dbReference>
<dbReference type="PANTHER" id="PTHR43673">
    <property type="entry name" value="NAD(P)H NITROREDUCTASE YDGI-RELATED"/>
    <property type="match status" value="1"/>
</dbReference>
<dbReference type="GO" id="GO:0016491">
    <property type="term" value="F:oxidoreductase activity"/>
    <property type="evidence" value="ECO:0007669"/>
    <property type="project" value="UniProtKB-KW"/>
</dbReference>
<dbReference type="InterPro" id="IPR029479">
    <property type="entry name" value="Nitroreductase"/>
</dbReference>
<feature type="domain" description="Nitroreductase" evidence="3">
    <location>
        <begin position="187"/>
        <end position="240"/>
    </location>
</feature>
<evidence type="ECO:0000259" key="3">
    <source>
        <dbReference type="Pfam" id="PF00881"/>
    </source>
</evidence>
<evidence type="ECO:0000313" key="5">
    <source>
        <dbReference type="Proteomes" id="UP000031197"/>
    </source>
</evidence>
<dbReference type="PANTHER" id="PTHR43673:SF10">
    <property type="entry name" value="NADH DEHYDROGENASE_NAD(P)H NITROREDUCTASE XCC3605-RELATED"/>
    <property type="match status" value="1"/>
</dbReference>
<dbReference type="CDD" id="cd02062">
    <property type="entry name" value="Nitro_FMN_reductase"/>
    <property type="match status" value="1"/>
</dbReference>
<dbReference type="Proteomes" id="UP000031197">
    <property type="component" value="Unassembled WGS sequence"/>
</dbReference>
<protein>
    <recommendedName>
        <fullName evidence="3">Nitroreductase domain-containing protein</fullName>
    </recommendedName>
</protein>
<sequence>MEKILGRVKSTLRPIKRAFESSKESLELRVIPFVSKSGFLSSLYYTFFSTQFYREHCAVLSGRVAYKRSLVEVGDTSALLRRNTHRLEKGLIMRPRRSMFASDYILETVNCYQNVIKREALSLDEKQWATDVLNQYFEVVEENTLTLECRKIFEQCRLKFNDDWIPYEYSELVTKEVGFEQLMTVFRRRRSVRWFLDKDVPKDLVLKATDAATLAPSACNRQPFKFIHLTDSTKVKKAASFAMGTAGWVDSIKNLIVVVGTLEAYPKERDRHVIYIDGSLAAMQFMLACDSLDLATCPINWPDVEQRERKMEKFLGLESYERPIMLIALGYPDPKGQIPFSAKKPSNIILKEN</sequence>
<reference evidence="4 5" key="1">
    <citation type="submission" date="2014-12" db="EMBL/GenBank/DDBJ databases">
        <title>Genome sequencing of Alteromonas marina AD001.</title>
        <authorList>
            <person name="Adrian T.G.S."/>
            <person name="Chan K.G."/>
        </authorList>
    </citation>
    <scope>NUCLEOTIDE SEQUENCE [LARGE SCALE GENOMIC DNA]</scope>
    <source>
        <strain evidence="4 5">AD001</strain>
    </source>
</reference>
<evidence type="ECO:0000256" key="2">
    <source>
        <dbReference type="ARBA" id="ARBA00023002"/>
    </source>
</evidence>
<gene>
    <name evidence="4" type="ORF">RJ41_17935</name>
</gene>
<keyword evidence="2" id="KW-0560">Oxidoreductase</keyword>
<accession>A0A0B3XZ71</accession>